<evidence type="ECO:0000313" key="12">
    <source>
        <dbReference type="EMBL" id="GCC17580.1"/>
    </source>
</evidence>
<evidence type="ECO:0000256" key="8">
    <source>
        <dbReference type="ARBA" id="ARBA00046312"/>
    </source>
</evidence>
<keyword evidence="5" id="KW-1133">Transmembrane helix</keyword>
<dbReference type="Gene3D" id="1.20.58.60">
    <property type="match status" value="2"/>
</dbReference>
<dbReference type="STRING" id="137246.A0A401RHI7"/>
<keyword evidence="6 9" id="KW-0472">Membrane</keyword>
<keyword evidence="13" id="KW-1185">Reference proteome</keyword>
<proteinExistence type="inferred from homology"/>
<evidence type="ECO:0000256" key="2">
    <source>
        <dbReference type="ARBA" id="ARBA00022553"/>
    </source>
</evidence>
<organism evidence="12 13">
    <name type="scientific">Chiloscyllium punctatum</name>
    <name type="common">Brownbanded bambooshark</name>
    <name type="synonym">Hemiscyllium punctatum</name>
    <dbReference type="NCBI Taxonomy" id="137246"/>
    <lineage>
        <taxon>Eukaryota</taxon>
        <taxon>Metazoa</taxon>
        <taxon>Chordata</taxon>
        <taxon>Craniata</taxon>
        <taxon>Vertebrata</taxon>
        <taxon>Chondrichthyes</taxon>
        <taxon>Elasmobranchii</taxon>
        <taxon>Galeomorphii</taxon>
        <taxon>Galeoidea</taxon>
        <taxon>Orectolobiformes</taxon>
        <taxon>Hemiscylliidae</taxon>
        <taxon>Chiloscyllium</taxon>
    </lineage>
</organism>
<evidence type="ECO:0000256" key="1">
    <source>
        <dbReference type="ARBA" id="ARBA00008619"/>
    </source>
</evidence>
<evidence type="ECO:0000256" key="6">
    <source>
        <dbReference type="ARBA" id="ARBA00023136"/>
    </source>
</evidence>
<feature type="coiled-coil region" evidence="10">
    <location>
        <begin position="235"/>
        <end position="262"/>
    </location>
</feature>
<evidence type="ECO:0000256" key="3">
    <source>
        <dbReference type="ARBA" id="ARBA00022692"/>
    </source>
</evidence>
<evidence type="ECO:0000256" key="9">
    <source>
        <dbReference type="PROSITE-ProRule" id="PRU00385"/>
    </source>
</evidence>
<dbReference type="GO" id="GO:0005640">
    <property type="term" value="C:nuclear outer membrane"/>
    <property type="evidence" value="ECO:0007669"/>
    <property type="project" value="UniProtKB-SubCell"/>
</dbReference>
<keyword evidence="4" id="KW-0677">Repeat</keyword>
<dbReference type="Proteomes" id="UP000287033">
    <property type="component" value="Unassembled WGS sequence"/>
</dbReference>
<keyword evidence="2" id="KW-0597">Phosphoprotein</keyword>
<dbReference type="Pfam" id="PF10541">
    <property type="entry name" value="KASH"/>
    <property type="match status" value="1"/>
</dbReference>
<dbReference type="Pfam" id="PF25803">
    <property type="entry name" value="Spectrin_SYNE1_2"/>
    <property type="match status" value="1"/>
</dbReference>
<keyword evidence="10" id="KW-0175">Coiled coil</keyword>
<feature type="domain" description="KASH" evidence="11">
    <location>
        <begin position="625"/>
        <end position="683"/>
    </location>
</feature>
<dbReference type="Pfam" id="PF25804">
    <property type="entry name" value="SYNE3"/>
    <property type="match status" value="1"/>
</dbReference>
<comment type="similarity">
    <text evidence="1">Belongs to the nesprin family.</text>
</comment>
<accession>A0A401RHI7</accession>
<reference evidence="12 13" key="1">
    <citation type="journal article" date="2018" name="Nat. Ecol. Evol.">
        <title>Shark genomes provide insights into elasmobranch evolution and the origin of vertebrates.</title>
        <authorList>
            <person name="Hara Y"/>
            <person name="Yamaguchi K"/>
            <person name="Onimaru K"/>
            <person name="Kadota M"/>
            <person name="Koyanagi M"/>
            <person name="Keeley SD"/>
            <person name="Tatsumi K"/>
            <person name="Tanaka K"/>
            <person name="Motone F"/>
            <person name="Kageyama Y"/>
            <person name="Nozu R"/>
            <person name="Adachi N"/>
            <person name="Nishimura O"/>
            <person name="Nakagawa R"/>
            <person name="Tanegashima C"/>
            <person name="Kiyatake I"/>
            <person name="Matsumoto R"/>
            <person name="Murakumo K"/>
            <person name="Nishida K"/>
            <person name="Terakita A"/>
            <person name="Kuratani S"/>
            <person name="Sato K"/>
            <person name="Hyodo S Kuraku.S."/>
        </authorList>
    </citation>
    <scope>NUCLEOTIDE SEQUENCE [LARGE SCALE GENOMIC DNA]</scope>
</reference>
<name>A0A401RHI7_CHIPU</name>
<evidence type="ECO:0000313" key="13">
    <source>
        <dbReference type="Proteomes" id="UP000287033"/>
    </source>
</evidence>
<dbReference type="PANTHER" id="PTHR14514">
    <property type="entry name" value="PKA ANCHORING PROTEIN"/>
    <property type="match status" value="1"/>
</dbReference>
<gene>
    <name evidence="12" type="ORF">chiPu_0017610</name>
</gene>
<dbReference type="PROSITE" id="PS51049">
    <property type="entry name" value="KASH"/>
    <property type="match status" value="1"/>
</dbReference>
<feature type="topological domain" description="Cytoplasmic" evidence="9">
    <location>
        <begin position="1"/>
        <end position="633"/>
    </location>
</feature>
<comment type="subcellular location">
    <subcellularLocation>
        <location evidence="8">Nucleus outer membrane</location>
        <topology evidence="8">Single-pass type IV membrane protein</topology>
    </subcellularLocation>
</comment>
<dbReference type="InterPro" id="IPR057932">
    <property type="entry name" value="Spectrin_SYNE1_3"/>
</dbReference>
<dbReference type="SMART" id="SM01249">
    <property type="entry name" value="KASH"/>
    <property type="match status" value="1"/>
</dbReference>
<dbReference type="PANTHER" id="PTHR14514:SF7">
    <property type="entry name" value="KASH DOMAIN-CONTAINING PROTEIN"/>
    <property type="match status" value="1"/>
</dbReference>
<dbReference type="SMART" id="SM00150">
    <property type="entry name" value="SPEC"/>
    <property type="match status" value="2"/>
</dbReference>
<evidence type="ECO:0000256" key="4">
    <source>
        <dbReference type="ARBA" id="ARBA00022737"/>
    </source>
</evidence>
<keyword evidence="7" id="KW-0539">Nucleus</keyword>
<dbReference type="InterPro" id="IPR012315">
    <property type="entry name" value="KASH"/>
</dbReference>
<evidence type="ECO:0000256" key="5">
    <source>
        <dbReference type="ARBA" id="ARBA00022989"/>
    </source>
</evidence>
<evidence type="ECO:0000256" key="10">
    <source>
        <dbReference type="SAM" id="Coils"/>
    </source>
</evidence>
<comment type="caution">
    <text evidence="12">The sequence shown here is derived from an EMBL/GenBank/DDBJ whole genome shotgun (WGS) entry which is preliminary data.</text>
</comment>
<evidence type="ECO:0000259" key="11">
    <source>
        <dbReference type="PROSITE" id="PS51049"/>
    </source>
</evidence>
<evidence type="ECO:0000256" key="7">
    <source>
        <dbReference type="ARBA" id="ARBA00023242"/>
    </source>
</evidence>
<dbReference type="InterPro" id="IPR057933">
    <property type="entry name" value="SYNE3_dom"/>
</dbReference>
<feature type="topological domain" description="Perinuclear space" evidence="9">
    <location>
        <begin position="655"/>
        <end position="683"/>
    </location>
</feature>
<dbReference type="OMA" id="ACCLEDQ"/>
<dbReference type="SUPFAM" id="SSF46966">
    <property type="entry name" value="Spectrin repeat"/>
    <property type="match status" value="3"/>
</dbReference>
<protein>
    <recommendedName>
        <fullName evidence="11">KASH domain-containing protein</fullName>
    </recommendedName>
</protein>
<dbReference type="InterPro" id="IPR018159">
    <property type="entry name" value="Spectrin/alpha-actinin"/>
</dbReference>
<dbReference type="AlphaFoldDB" id="A0A401RHI7"/>
<dbReference type="EMBL" id="BEZZ01001328">
    <property type="protein sequence ID" value="GCC17580.1"/>
    <property type="molecule type" value="Genomic_DNA"/>
</dbReference>
<dbReference type="OrthoDB" id="9838382at2759"/>
<keyword evidence="3 9" id="KW-0812">Transmembrane</keyword>
<sequence length="683" mass="79526">MIQERLEATDNVQGPKAALENRLRETEVILAEEPEGHLRLDRVLLKAESLLRDKNDDEKHEIHAAVKHIKTLWEDTQINMVHCHSRIEWILLHWSEYLKAREDYFLWLMTMKQRLEPDLELQLGLKEKKLQLSHHTILLSNILNQAALLERLIQESGSLFAKTEDETVNEAAQQILKADHEALEIKAKEKVKILEAIVQEHQEYADMQEEFQNWLHCMKEKINKCNTCTDKKNPMERSFRELKELSDEVSRKKGELDNLQVQATTVILSTSPLGAEHITKDLETLRANWNNLKLSCQQDQVPLEIGFHSVLESKSRAEQLEREVAELADWLQSLDLQPPDDDTMETAWCKCLLTRSSILAEEPRMEELQLKLKEFCRSSQNEEELSNKVLSVIREYKRVKGQIVKRCSQLGARLRCDFQEFLREFQQWRNSTINLLHLPLDTEDGALTRTYLQNIEDHLGHSNQLKIRLDRFQGLEGMLGSVYSEEQTAMFVSELREAVQQRIFLTDGLLQRRRELQMNGGDPSACKLLLKKFEEWLKTEDRKLMSILAAKHPRSSRERKNRKQGLKVLQSRVPQGQKIFEELFSAEFPGANEEEKQLEDLRYRWMLYKSKLKEAQELSTSGGICHYLSRACCAALPLQLLLLLLLLLTFLLPLIEEQDSCSVVNNFARSFYLTLRYQGPPPT</sequence>